<feature type="signal peptide" evidence="2">
    <location>
        <begin position="1"/>
        <end position="23"/>
    </location>
</feature>
<dbReference type="STRING" id="3694.A0A2K1Y867"/>
<evidence type="ECO:0000256" key="2">
    <source>
        <dbReference type="SAM" id="SignalP"/>
    </source>
</evidence>
<sequence length="132" mass="15049">MHISLITSLCSTFLILHLPLTSFVFHSHLLLVCRQSTLLIARLNIMGKYVEWLDVAHLGVRIASRFHSRCPQTGRSYYHPPSGSEDHHHHQKGAGESDQVPVVEDLTQMDNLGVHVDREFDTSQEMLFYSVL</sequence>
<dbReference type="InParanoid" id="A0A2K1Y867"/>
<feature type="chain" id="PRO_5014352941" evidence="2">
    <location>
        <begin position="24"/>
        <end position="132"/>
    </location>
</feature>
<reference evidence="3 4" key="1">
    <citation type="journal article" date="2006" name="Science">
        <title>The genome of black cottonwood, Populus trichocarpa (Torr. &amp; Gray).</title>
        <authorList>
            <person name="Tuskan G.A."/>
            <person name="Difazio S."/>
            <person name="Jansson S."/>
            <person name="Bohlmann J."/>
            <person name="Grigoriev I."/>
            <person name="Hellsten U."/>
            <person name="Putnam N."/>
            <person name="Ralph S."/>
            <person name="Rombauts S."/>
            <person name="Salamov A."/>
            <person name="Schein J."/>
            <person name="Sterck L."/>
            <person name="Aerts A."/>
            <person name="Bhalerao R.R."/>
            <person name="Bhalerao R.P."/>
            <person name="Blaudez D."/>
            <person name="Boerjan W."/>
            <person name="Brun A."/>
            <person name="Brunner A."/>
            <person name="Busov V."/>
            <person name="Campbell M."/>
            <person name="Carlson J."/>
            <person name="Chalot M."/>
            <person name="Chapman J."/>
            <person name="Chen G.L."/>
            <person name="Cooper D."/>
            <person name="Coutinho P.M."/>
            <person name="Couturier J."/>
            <person name="Covert S."/>
            <person name="Cronk Q."/>
            <person name="Cunningham R."/>
            <person name="Davis J."/>
            <person name="Degroeve S."/>
            <person name="Dejardin A."/>
            <person name="Depamphilis C."/>
            <person name="Detter J."/>
            <person name="Dirks B."/>
            <person name="Dubchak I."/>
            <person name="Duplessis S."/>
            <person name="Ehlting J."/>
            <person name="Ellis B."/>
            <person name="Gendler K."/>
            <person name="Goodstein D."/>
            <person name="Gribskov M."/>
            <person name="Grimwood J."/>
            <person name="Groover A."/>
            <person name="Gunter L."/>
            <person name="Hamberger B."/>
            <person name="Heinze B."/>
            <person name="Helariutta Y."/>
            <person name="Henrissat B."/>
            <person name="Holligan D."/>
            <person name="Holt R."/>
            <person name="Huang W."/>
            <person name="Islam-Faridi N."/>
            <person name="Jones S."/>
            <person name="Jones-Rhoades M."/>
            <person name="Jorgensen R."/>
            <person name="Joshi C."/>
            <person name="Kangasjarvi J."/>
            <person name="Karlsson J."/>
            <person name="Kelleher C."/>
            <person name="Kirkpatrick R."/>
            <person name="Kirst M."/>
            <person name="Kohler A."/>
            <person name="Kalluri U."/>
            <person name="Larimer F."/>
            <person name="Leebens-Mack J."/>
            <person name="Leple J.C."/>
            <person name="Locascio P."/>
            <person name="Lou Y."/>
            <person name="Lucas S."/>
            <person name="Martin F."/>
            <person name="Montanini B."/>
            <person name="Napoli C."/>
            <person name="Nelson D.R."/>
            <person name="Nelson C."/>
            <person name="Nieminen K."/>
            <person name="Nilsson O."/>
            <person name="Pereda V."/>
            <person name="Peter G."/>
            <person name="Philippe R."/>
            <person name="Pilate G."/>
            <person name="Poliakov A."/>
            <person name="Razumovskaya J."/>
            <person name="Richardson P."/>
            <person name="Rinaldi C."/>
            <person name="Ritland K."/>
            <person name="Rouze P."/>
            <person name="Ryaboy D."/>
            <person name="Schmutz J."/>
            <person name="Schrader J."/>
            <person name="Segerman B."/>
            <person name="Shin H."/>
            <person name="Siddiqui A."/>
            <person name="Sterky F."/>
            <person name="Terry A."/>
            <person name="Tsai C.J."/>
            <person name="Uberbacher E."/>
            <person name="Unneberg P."/>
            <person name="Vahala J."/>
            <person name="Wall K."/>
            <person name="Wessler S."/>
            <person name="Yang G."/>
            <person name="Yin T."/>
            <person name="Douglas C."/>
            <person name="Marra M."/>
            <person name="Sandberg G."/>
            <person name="Van de Peer Y."/>
            <person name="Rokhsar D."/>
        </authorList>
    </citation>
    <scope>NUCLEOTIDE SEQUENCE [LARGE SCALE GENOMIC DNA]</scope>
    <source>
        <strain evidence="4">cv. Nisqually</strain>
    </source>
</reference>
<dbReference type="PANTHER" id="PTHR33983:SF1">
    <property type="entry name" value="OS07G0185900 PROTEIN"/>
    <property type="match status" value="1"/>
</dbReference>
<gene>
    <name evidence="3" type="ORF">POPTR_012G032500</name>
</gene>
<dbReference type="Proteomes" id="UP000006729">
    <property type="component" value="Chromosome 12"/>
</dbReference>
<proteinExistence type="predicted"/>
<name>A0A2K1Y867_POPTR</name>
<keyword evidence="2" id="KW-0732">Signal</keyword>
<dbReference type="AlphaFoldDB" id="A0A2K1Y867"/>
<accession>A0A2K1Y867</accession>
<evidence type="ECO:0000256" key="1">
    <source>
        <dbReference type="SAM" id="MobiDB-lite"/>
    </source>
</evidence>
<dbReference type="PANTHER" id="PTHR33983">
    <property type="entry name" value="OS07G0185900 PROTEIN"/>
    <property type="match status" value="1"/>
</dbReference>
<feature type="region of interest" description="Disordered" evidence="1">
    <location>
        <begin position="77"/>
        <end position="97"/>
    </location>
</feature>
<dbReference type="EMBL" id="CM009301">
    <property type="protein sequence ID" value="PNT09208.1"/>
    <property type="molecule type" value="Genomic_DNA"/>
</dbReference>
<keyword evidence="4" id="KW-1185">Reference proteome</keyword>
<organism evidence="3 4">
    <name type="scientific">Populus trichocarpa</name>
    <name type="common">Western balsam poplar</name>
    <name type="synonym">Populus balsamifera subsp. trichocarpa</name>
    <dbReference type="NCBI Taxonomy" id="3694"/>
    <lineage>
        <taxon>Eukaryota</taxon>
        <taxon>Viridiplantae</taxon>
        <taxon>Streptophyta</taxon>
        <taxon>Embryophyta</taxon>
        <taxon>Tracheophyta</taxon>
        <taxon>Spermatophyta</taxon>
        <taxon>Magnoliopsida</taxon>
        <taxon>eudicotyledons</taxon>
        <taxon>Gunneridae</taxon>
        <taxon>Pentapetalae</taxon>
        <taxon>rosids</taxon>
        <taxon>fabids</taxon>
        <taxon>Malpighiales</taxon>
        <taxon>Salicaceae</taxon>
        <taxon>Saliceae</taxon>
        <taxon>Populus</taxon>
    </lineage>
</organism>
<evidence type="ECO:0000313" key="3">
    <source>
        <dbReference type="EMBL" id="PNT09208.1"/>
    </source>
</evidence>
<protein>
    <submittedName>
        <fullName evidence="3">Uncharacterized protein</fullName>
    </submittedName>
</protein>
<evidence type="ECO:0000313" key="4">
    <source>
        <dbReference type="Proteomes" id="UP000006729"/>
    </source>
</evidence>